<organism evidence="1 2">
    <name type="scientific">Geoglobus acetivorans</name>
    <dbReference type="NCBI Taxonomy" id="565033"/>
    <lineage>
        <taxon>Archaea</taxon>
        <taxon>Methanobacteriati</taxon>
        <taxon>Methanobacteriota</taxon>
        <taxon>Archaeoglobi</taxon>
        <taxon>Archaeoglobales</taxon>
        <taxon>Archaeoglobaceae</taxon>
        <taxon>Geoglobus</taxon>
    </lineage>
</organism>
<name>A0A0A7GDC7_GEOAI</name>
<evidence type="ECO:0000313" key="1">
    <source>
        <dbReference type="EMBL" id="AIY89798.1"/>
    </source>
</evidence>
<proteinExistence type="predicted"/>
<dbReference type="KEGG" id="gac:GACE_0749"/>
<sequence>MVNTEEFLAAITAIHRYIEDHSEKPVEIRREVSYWKIVSRVPGW</sequence>
<protein>
    <submittedName>
        <fullName evidence="1">Uncharacterized protein</fullName>
    </submittedName>
</protein>
<dbReference type="AlphaFoldDB" id="A0A0A7GDC7"/>
<gene>
    <name evidence="1" type="ORF">GACE_0749</name>
</gene>
<dbReference type="Proteomes" id="UP000030624">
    <property type="component" value="Chromosome"/>
</dbReference>
<dbReference type="EMBL" id="CP009552">
    <property type="protein sequence ID" value="AIY89798.1"/>
    <property type="molecule type" value="Genomic_DNA"/>
</dbReference>
<reference evidence="1 2" key="1">
    <citation type="journal article" date="2015" name="Appl. Environ. Microbiol.">
        <title>The Geoglobus acetivorans genome: Fe(III) reduction, acetate utilization, autotrophic growth, and degradation of aromatic compounds in a hyperthermophilic archaeon.</title>
        <authorList>
            <person name="Mardanov A.V."/>
            <person name="Slododkina G.B."/>
            <person name="Slobodkin A.I."/>
            <person name="Beletsky A.V."/>
            <person name="Gavrilov S.N."/>
            <person name="Kublanov I.V."/>
            <person name="Bonch-Osmolovskaya E.A."/>
            <person name="Skryabin K.G."/>
            <person name="Ravin N.V."/>
        </authorList>
    </citation>
    <scope>NUCLEOTIDE SEQUENCE [LARGE SCALE GENOMIC DNA]</scope>
    <source>
        <strain evidence="1 2">SBH6</strain>
    </source>
</reference>
<evidence type="ECO:0000313" key="2">
    <source>
        <dbReference type="Proteomes" id="UP000030624"/>
    </source>
</evidence>
<accession>A0A0A7GDC7</accession>
<dbReference type="HOGENOM" id="CLU_218564_0_0_2"/>